<comment type="caution">
    <text evidence="1">The sequence shown here is derived from an EMBL/GenBank/DDBJ whole genome shotgun (WGS) entry which is preliminary data.</text>
</comment>
<keyword evidence="2" id="KW-1185">Reference proteome</keyword>
<evidence type="ECO:0000313" key="2">
    <source>
        <dbReference type="Proteomes" id="UP000499080"/>
    </source>
</evidence>
<proteinExistence type="predicted"/>
<dbReference type="EMBL" id="BGPR01000664">
    <property type="protein sequence ID" value="GBM30598.1"/>
    <property type="molecule type" value="Genomic_DNA"/>
</dbReference>
<sequence length="191" mass="22225">MGKSCSPDPDPLLPHFPNPFLFIPSQIVDDFMALVPCDPVPIPPRIADVFLLLKSGKLARLDLTSFDMVKDSELTKEIKHCTYCRYFRFLVWFSNTRLDSNLMKQLLSCGENLEEFHSNMFPIFSVFENCTKLLIPRFVKPLEEIHDFENSMSERTLRSLTIVEVFYFYDMDMLNFCFHGDPFSESSVELP</sequence>
<reference evidence="1 2" key="1">
    <citation type="journal article" date="2019" name="Sci. Rep.">
        <title>Orb-weaving spider Araneus ventricosus genome elucidates the spidroin gene catalogue.</title>
        <authorList>
            <person name="Kono N."/>
            <person name="Nakamura H."/>
            <person name="Ohtoshi R."/>
            <person name="Moran D.A.P."/>
            <person name="Shinohara A."/>
            <person name="Yoshida Y."/>
            <person name="Fujiwara M."/>
            <person name="Mori M."/>
            <person name="Tomita M."/>
            <person name="Arakawa K."/>
        </authorList>
    </citation>
    <scope>NUCLEOTIDE SEQUENCE [LARGE SCALE GENOMIC DNA]</scope>
</reference>
<dbReference type="Proteomes" id="UP000499080">
    <property type="component" value="Unassembled WGS sequence"/>
</dbReference>
<name>A0A4Y2ER20_ARAVE</name>
<gene>
    <name evidence="1" type="ORF">AVEN_27628_1</name>
</gene>
<dbReference type="AlphaFoldDB" id="A0A4Y2ER20"/>
<organism evidence="1 2">
    <name type="scientific">Araneus ventricosus</name>
    <name type="common">Orbweaver spider</name>
    <name type="synonym">Epeira ventricosa</name>
    <dbReference type="NCBI Taxonomy" id="182803"/>
    <lineage>
        <taxon>Eukaryota</taxon>
        <taxon>Metazoa</taxon>
        <taxon>Ecdysozoa</taxon>
        <taxon>Arthropoda</taxon>
        <taxon>Chelicerata</taxon>
        <taxon>Arachnida</taxon>
        <taxon>Araneae</taxon>
        <taxon>Araneomorphae</taxon>
        <taxon>Entelegynae</taxon>
        <taxon>Araneoidea</taxon>
        <taxon>Araneidae</taxon>
        <taxon>Araneus</taxon>
    </lineage>
</organism>
<evidence type="ECO:0000313" key="1">
    <source>
        <dbReference type="EMBL" id="GBM30598.1"/>
    </source>
</evidence>
<accession>A0A4Y2ER20</accession>
<protein>
    <submittedName>
        <fullName evidence="1">Uncharacterized protein</fullName>
    </submittedName>
</protein>